<keyword evidence="4" id="KW-1185">Reference proteome</keyword>
<evidence type="ECO:0000313" key="3">
    <source>
        <dbReference type="EnsemblFungi" id="MAPG_00139T0"/>
    </source>
</evidence>
<dbReference type="VEuPathDB" id="FungiDB:MAPG_00139"/>
<dbReference type="EMBL" id="ADBL01000026">
    <property type="status" value="NOT_ANNOTATED_CDS"/>
    <property type="molecule type" value="Genomic_DNA"/>
</dbReference>
<organism evidence="3 4">
    <name type="scientific">Magnaporthiopsis poae (strain ATCC 64411 / 73-15)</name>
    <name type="common">Kentucky bluegrass fungus</name>
    <name type="synonym">Magnaporthe poae</name>
    <dbReference type="NCBI Taxonomy" id="644358"/>
    <lineage>
        <taxon>Eukaryota</taxon>
        <taxon>Fungi</taxon>
        <taxon>Dikarya</taxon>
        <taxon>Ascomycota</taxon>
        <taxon>Pezizomycotina</taxon>
        <taxon>Sordariomycetes</taxon>
        <taxon>Sordariomycetidae</taxon>
        <taxon>Magnaporthales</taxon>
        <taxon>Magnaporthaceae</taxon>
        <taxon>Magnaporthiopsis</taxon>
    </lineage>
</organism>
<evidence type="ECO:0000256" key="1">
    <source>
        <dbReference type="SAM" id="MobiDB-lite"/>
    </source>
</evidence>
<dbReference type="AlphaFoldDB" id="A0A0C4DK76"/>
<reference evidence="4" key="2">
    <citation type="submission" date="2010-05" db="EMBL/GenBank/DDBJ databases">
        <title>The genome sequence of Magnaporthe poae strain ATCC 64411.</title>
        <authorList>
            <person name="Ma L.-J."/>
            <person name="Dead R."/>
            <person name="Young S."/>
            <person name="Zeng Q."/>
            <person name="Koehrsen M."/>
            <person name="Alvarado L."/>
            <person name="Berlin A."/>
            <person name="Chapman S.B."/>
            <person name="Chen Z."/>
            <person name="Freedman E."/>
            <person name="Gellesch M."/>
            <person name="Goldberg J."/>
            <person name="Griggs A."/>
            <person name="Gujja S."/>
            <person name="Heilman E.R."/>
            <person name="Heiman D."/>
            <person name="Hepburn T."/>
            <person name="Howarth C."/>
            <person name="Jen D."/>
            <person name="Larson L."/>
            <person name="Mehta T."/>
            <person name="Neiman D."/>
            <person name="Pearson M."/>
            <person name="Roberts A."/>
            <person name="Saif S."/>
            <person name="Shea T."/>
            <person name="Shenoy N."/>
            <person name="Sisk P."/>
            <person name="Stolte C."/>
            <person name="Sykes S."/>
            <person name="Walk T."/>
            <person name="White J."/>
            <person name="Yandava C."/>
            <person name="Haas B."/>
            <person name="Nusbaum C."/>
            <person name="Birren B."/>
        </authorList>
    </citation>
    <scope>NUCLEOTIDE SEQUENCE [LARGE SCALE GENOMIC DNA]</scope>
    <source>
        <strain evidence="4">ATCC 64411 / 73-15</strain>
    </source>
</reference>
<accession>A0A0C4DK76</accession>
<dbReference type="EnsemblFungi" id="MAPG_00139T0">
    <property type="protein sequence ID" value="MAPG_00139T0"/>
    <property type="gene ID" value="MAPG_00139"/>
</dbReference>
<evidence type="ECO:0000313" key="2">
    <source>
        <dbReference type="EMBL" id="KLU81044.1"/>
    </source>
</evidence>
<protein>
    <submittedName>
        <fullName evidence="2 3">Uncharacterized protein</fullName>
    </submittedName>
</protein>
<reference evidence="3" key="5">
    <citation type="submission" date="2015-06" db="UniProtKB">
        <authorList>
            <consortium name="EnsemblFungi"/>
        </authorList>
    </citation>
    <scope>IDENTIFICATION</scope>
    <source>
        <strain evidence="3">ATCC 64411</strain>
    </source>
</reference>
<gene>
    <name evidence="2" type="ORF">MAPG_00139</name>
</gene>
<name>A0A0C4DK76_MAGP6</name>
<evidence type="ECO:0000313" key="4">
    <source>
        <dbReference type="Proteomes" id="UP000011715"/>
    </source>
</evidence>
<reference evidence="3" key="4">
    <citation type="journal article" date="2015" name="G3 (Bethesda)">
        <title>Genome sequences of three phytopathogenic species of the Magnaporthaceae family of fungi.</title>
        <authorList>
            <person name="Okagaki L.H."/>
            <person name="Nunes C.C."/>
            <person name="Sailsbery J."/>
            <person name="Clay B."/>
            <person name="Brown D."/>
            <person name="John T."/>
            <person name="Oh Y."/>
            <person name="Young N."/>
            <person name="Fitzgerald M."/>
            <person name="Haas B.J."/>
            <person name="Zeng Q."/>
            <person name="Young S."/>
            <person name="Adiconis X."/>
            <person name="Fan L."/>
            <person name="Levin J.Z."/>
            <person name="Mitchell T.K."/>
            <person name="Okubara P.A."/>
            <person name="Farman M.L."/>
            <person name="Kohn L.M."/>
            <person name="Birren B."/>
            <person name="Ma L.-J."/>
            <person name="Dean R.A."/>
        </authorList>
    </citation>
    <scope>NUCLEOTIDE SEQUENCE</scope>
    <source>
        <strain evidence="3">ATCC 64411 / 73-15</strain>
    </source>
</reference>
<dbReference type="Proteomes" id="UP000011715">
    <property type="component" value="Unassembled WGS sequence"/>
</dbReference>
<reference evidence="2" key="3">
    <citation type="submission" date="2011-03" db="EMBL/GenBank/DDBJ databases">
        <title>Annotation of Magnaporthe poae ATCC 64411.</title>
        <authorList>
            <person name="Ma L.-J."/>
            <person name="Dead R."/>
            <person name="Young S.K."/>
            <person name="Zeng Q."/>
            <person name="Gargeya S."/>
            <person name="Fitzgerald M."/>
            <person name="Haas B."/>
            <person name="Abouelleil A."/>
            <person name="Alvarado L."/>
            <person name="Arachchi H.M."/>
            <person name="Berlin A."/>
            <person name="Brown A."/>
            <person name="Chapman S.B."/>
            <person name="Chen Z."/>
            <person name="Dunbar C."/>
            <person name="Freedman E."/>
            <person name="Gearin G."/>
            <person name="Gellesch M."/>
            <person name="Goldberg J."/>
            <person name="Griggs A."/>
            <person name="Gujja S."/>
            <person name="Heiman D."/>
            <person name="Howarth C."/>
            <person name="Larson L."/>
            <person name="Lui A."/>
            <person name="MacDonald P.J.P."/>
            <person name="Mehta T."/>
            <person name="Montmayeur A."/>
            <person name="Murphy C."/>
            <person name="Neiman D."/>
            <person name="Pearson M."/>
            <person name="Priest M."/>
            <person name="Roberts A."/>
            <person name="Saif S."/>
            <person name="Shea T."/>
            <person name="Shenoy N."/>
            <person name="Sisk P."/>
            <person name="Stolte C."/>
            <person name="Sykes S."/>
            <person name="Yandava C."/>
            <person name="Wortman J."/>
            <person name="Nusbaum C."/>
            <person name="Birren B."/>
        </authorList>
    </citation>
    <scope>NUCLEOTIDE SEQUENCE</scope>
    <source>
        <strain evidence="2">ATCC 64411</strain>
    </source>
</reference>
<sequence>METTTFATVECSLGSFKSFGILAVSERNQRGRYLIVVPLFQLNYRAEDHPATTSPSNRSSTPGSGESGGDSGGGCGGLTPDTKVGIGIPAAVFAVCAVVCWDGHGL</sequence>
<feature type="region of interest" description="Disordered" evidence="1">
    <location>
        <begin position="48"/>
        <end position="76"/>
    </location>
</feature>
<proteinExistence type="predicted"/>
<reference evidence="2" key="1">
    <citation type="submission" date="2010-05" db="EMBL/GenBank/DDBJ databases">
        <title>The Genome Sequence of Magnaporthe poae strain ATCC 64411.</title>
        <authorList>
            <consortium name="The Broad Institute Genome Sequencing Platform"/>
            <consortium name="Broad Institute Genome Sequencing Center for Infectious Disease"/>
            <person name="Ma L.-J."/>
            <person name="Dead R."/>
            <person name="Young S."/>
            <person name="Zeng Q."/>
            <person name="Koehrsen M."/>
            <person name="Alvarado L."/>
            <person name="Berlin A."/>
            <person name="Chapman S.B."/>
            <person name="Chen Z."/>
            <person name="Freedman E."/>
            <person name="Gellesch M."/>
            <person name="Goldberg J."/>
            <person name="Griggs A."/>
            <person name="Gujja S."/>
            <person name="Heilman E.R."/>
            <person name="Heiman D."/>
            <person name="Hepburn T."/>
            <person name="Howarth C."/>
            <person name="Jen D."/>
            <person name="Larson L."/>
            <person name="Mehta T."/>
            <person name="Neiman D."/>
            <person name="Pearson M."/>
            <person name="Roberts A."/>
            <person name="Saif S."/>
            <person name="Shea T."/>
            <person name="Shenoy N."/>
            <person name="Sisk P."/>
            <person name="Stolte C."/>
            <person name="Sykes S."/>
            <person name="Walk T."/>
            <person name="White J."/>
            <person name="Yandava C."/>
            <person name="Haas B."/>
            <person name="Nusbaum C."/>
            <person name="Birren B."/>
        </authorList>
    </citation>
    <scope>NUCLEOTIDE SEQUENCE</scope>
    <source>
        <strain evidence="2">ATCC 64411</strain>
    </source>
</reference>
<dbReference type="EMBL" id="GL876966">
    <property type="protein sequence ID" value="KLU81044.1"/>
    <property type="molecule type" value="Genomic_DNA"/>
</dbReference>
<feature type="compositionally biased region" description="Gly residues" evidence="1">
    <location>
        <begin position="65"/>
        <end position="76"/>
    </location>
</feature>